<feature type="domain" description="Glycosyltransferase subfamily 4-like N-terminal" evidence="1">
    <location>
        <begin position="23"/>
        <end position="179"/>
    </location>
</feature>
<dbReference type="PANTHER" id="PTHR12526">
    <property type="entry name" value="GLYCOSYLTRANSFERASE"/>
    <property type="match status" value="1"/>
</dbReference>
<protein>
    <recommendedName>
        <fullName evidence="1">Glycosyltransferase subfamily 4-like N-terminal domain-containing protein</fullName>
    </recommendedName>
</protein>
<dbReference type="CDD" id="cd03811">
    <property type="entry name" value="GT4_GT28_WabH-like"/>
    <property type="match status" value="1"/>
</dbReference>
<organism evidence="2">
    <name type="scientific">marine metagenome</name>
    <dbReference type="NCBI Taxonomy" id="408172"/>
    <lineage>
        <taxon>unclassified sequences</taxon>
        <taxon>metagenomes</taxon>
        <taxon>ecological metagenomes</taxon>
    </lineage>
</organism>
<name>A0A382HBT5_9ZZZZ</name>
<dbReference type="Pfam" id="PF13692">
    <property type="entry name" value="Glyco_trans_1_4"/>
    <property type="match status" value="1"/>
</dbReference>
<proteinExistence type="predicted"/>
<dbReference type="PANTHER" id="PTHR12526:SF630">
    <property type="entry name" value="GLYCOSYLTRANSFERASE"/>
    <property type="match status" value="1"/>
</dbReference>
<gene>
    <name evidence="2" type="ORF">METZ01_LOCUS237399</name>
</gene>
<sequence length="373" mass="41236">MKSTGTNNKRKQVISIVLPDLTIGGAERQSVELANDFVKKGFSVEFVLMRRAGELLELVDSSVSFYILNTDKIRNSIIPLAVYLRKKHPSIILATWWPFTSAAVLSWIISGKVGNLYLVEVNHLSVSSKKESGIPFYYLSTLLRLTHRFASGIIAISKGVKKDLCRAALLSDKKVKVIYDPAAKGIQNEIFSNNLNQLWGDSFRIRILAVGLLTKQKDFETLIAAFSIIHATLHAKLVIIGDGPLRNKLSNLIDQLDLHHCVDLPGYDIDLNPWYHSADLFVLSSRWEGFGNVIVEALEHGLPVVSTDCPSGPAEILENGRYGNLVAVGDKDALAASIIDAVNNPIDSDTLKQRASDFSVDKISNEYIEYITS</sequence>
<dbReference type="Gene3D" id="3.40.50.2000">
    <property type="entry name" value="Glycogen Phosphorylase B"/>
    <property type="match status" value="2"/>
</dbReference>
<reference evidence="2" key="1">
    <citation type="submission" date="2018-05" db="EMBL/GenBank/DDBJ databases">
        <authorList>
            <person name="Lanie J.A."/>
            <person name="Ng W.-L."/>
            <person name="Kazmierczak K.M."/>
            <person name="Andrzejewski T.M."/>
            <person name="Davidsen T.M."/>
            <person name="Wayne K.J."/>
            <person name="Tettelin H."/>
            <person name="Glass J.I."/>
            <person name="Rusch D."/>
            <person name="Podicherti R."/>
            <person name="Tsui H.-C.T."/>
            <person name="Winkler M.E."/>
        </authorList>
    </citation>
    <scope>NUCLEOTIDE SEQUENCE</scope>
</reference>
<dbReference type="Pfam" id="PF13439">
    <property type="entry name" value="Glyco_transf_4"/>
    <property type="match status" value="1"/>
</dbReference>
<dbReference type="SUPFAM" id="SSF53756">
    <property type="entry name" value="UDP-Glycosyltransferase/glycogen phosphorylase"/>
    <property type="match status" value="1"/>
</dbReference>
<accession>A0A382HBT5</accession>
<dbReference type="AlphaFoldDB" id="A0A382HBT5"/>
<dbReference type="InterPro" id="IPR028098">
    <property type="entry name" value="Glyco_trans_4-like_N"/>
</dbReference>
<evidence type="ECO:0000259" key="1">
    <source>
        <dbReference type="Pfam" id="PF13439"/>
    </source>
</evidence>
<dbReference type="EMBL" id="UINC01060241">
    <property type="protein sequence ID" value="SVB84545.1"/>
    <property type="molecule type" value="Genomic_DNA"/>
</dbReference>
<evidence type="ECO:0000313" key="2">
    <source>
        <dbReference type="EMBL" id="SVB84545.1"/>
    </source>
</evidence>